<dbReference type="Pfam" id="PF13181">
    <property type="entry name" value="TPR_8"/>
    <property type="match status" value="1"/>
</dbReference>
<evidence type="ECO:0000313" key="8">
    <source>
        <dbReference type="EMBL" id="PJE67736.1"/>
    </source>
</evidence>
<evidence type="ECO:0000256" key="6">
    <source>
        <dbReference type="SAM" id="Phobius"/>
    </source>
</evidence>
<evidence type="ECO:0000256" key="1">
    <source>
        <dbReference type="ARBA" id="ARBA00004141"/>
    </source>
</evidence>
<dbReference type="SUPFAM" id="SSF48452">
    <property type="entry name" value="TPR-like"/>
    <property type="match status" value="1"/>
</dbReference>
<keyword evidence="5" id="KW-0802">TPR repeat</keyword>
<protein>
    <recommendedName>
        <fullName evidence="7">O-antigen ligase-related domain-containing protein</fullName>
    </recommendedName>
</protein>
<feature type="transmembrane region" description="Helical" evidence="6">
    <location>
        <begin position="105"/>
        <end position="123"/>
    </location>
</feature>
<keyword evidence="4 6" id="KW-0472">Membrane</keyword>
<dbReference type="PANTHER" id="PTHR37422:SF13">
    <property type="entry name" value="LIPOPOLYSACCHARIDE BIOSYNTHESIS PROTEIN PA4999-RELATED"/>
    <property type="match status" value="1"/>
</dbReference>
<dbReference type="InterPro" id="IPR007016">
    <property type="entry name" value="O-antigen_ligase-rel_domated"/>
</dbReference>
<evidence type="ECO:0000256" key="4">
    <source>
        <dbReference type="ARBA" id="ARBA00023136"/>
    </source>
</evidence>
<dbReference type="SMART" id="SM00028">
    <property type="entry name" value="TPR"/>
    <property type="match status" value="2"/>
</dbReference>
<dbReference type="GO" id="GO:0016020">
    <property type="term" value="C:membrane"/>
    <property type="evidence" value="ECO:0007669"/>
    <property type="project" value="UniProtKB-SubCell"/>
</dbReference>
<dbReference type="PANTHER" id="PTHR37422">
    <property type="entry name" value="TEICHURONIC ACID BIOSYNTHESIS PROTEIN TUAE"/>
    <property type="match status" value="1"/>
</dbReference>
<dbReference type="PROSITE" id="PS50005">
    <property type="entry name" value="TPR"/>
    <property type="match status" value="1"/>
</dbReference>
<feature type="transmembrane region" description="Helical" evidence="6">
    <location>
        <begin position="82"/>
        <end position="99"/>
    </location>
</feature>
<dbReference type="InterPro" id="IPR051533">
    <property type="entry name" value="WaaL-like"/>
</dbReference>
<dbReference type="AlphaFoldDB" id="A0A2M8L4B6"/>
<comment type="subcellular location">
    <subcellularLocation>
        <location evidence="1">Membrane</location>
        <topology evidence="1">Multi-pass membrane protein</topology>
    </subcellularLocation>
</comment>
<keyword evidence="2 6" id="KW-0812">Transmembrane</keyword>
<feature type="transmembrane region" description="Helical" evidence="6">
    <location>
        <begin position="43"/>
        <end position="70"/>
    </location>
</feature>
<dbReference type="Pfam" id="PF04932">
    <property type="entry name" value="Wzy_C"/>
    <property type="match status" value="1"/>
</dbReference>
<accession>A0A2M8L4B6</accession>
<dbReference type="Gene3D" id="1.25.40.10">
    <property type="entry name" value="Tetratricopeptide repeat domain"/>
    <property type="match status" value="1"/>
</dbReference>
<keyword evidence="3 6" id="KW-1133">Transmembrane helix</keyword>
<name>A0A2M8L4B6_9BACT</name>
<organism evidence="8 9">
    <name type="scientific">Candidatus Shapirobacteria bacterium CG10_big_fil_rev_8_21_14_0_10_40_9</name>
    <dbReference type="NCBI Taxonomy" id="1974888"/>
    <lineage>
        <taxon>Bacteria</taxon>
        <taxon>Candidatus Shapironibacteriota</taxon>
    </lineage>
</organism>
<feature type="transmembrane region" description="Helical" evidence="6">
    <location>
        <begin position="135"/>
        <end position="153"/>
    </location>
</feature>
<evidence type="ECO:0000256" key="2">
    <source>
        <dbReference type="ARBA" id="ARBA00022692"/>
    </source>
</evidence>
<gene>
    <name evidence="8" type="ORF">COU95_00755</name>
</gene>
<sequence length="387" mass="45679">YWQQALEGFINRPLVGFGWGTFEIVALRFQKETAGWSNFTHNFYFQVLAEAGIFAFLSFMSFLVLSFRHIWQIVKRDTKNPFLLGGFGAILASSLHSFLDYDWNFPAVFLTFLFLLANLLAINSQGLKRNQPLRLVKWLMVVLAVLVFVFGWIQLAGEYFYRKGDYQKTLALSPWPAVRVRKMGDKLFEKDFIQGEKMGQRIVSLSRQDPSMHYWLADKYYFAGQLEKSAQYYQKAIEYNPLDNWRLYQKLGKIYKQLGKQEEKDVLYQFFGQNLEKSKILQKENEALAKDLYFIGEEYLKEGRERETVSWWKKTTQVAPQWSYFHIDLASLYLSLDEQNRAEAVLNSCLTFYYPREHCQEYLERLSKGEDFEPPGYWRAKILAIPD</sequence>
<reference evidence="9" key="1">
    <citation type="submission" date="2017-09" db="EMBL/GenBank/DDBJ databases">
        <title>Depth-based differentiation of microbial function through sediment-hosted aquifers and enrichment of novel symbionts in the deep terrestrial subsurface.</title>
        <authorList>
            <person name="Probst A.J."/>
            <person name="Ladd B."/>
            <person name="Jarett J.K."/>
            <person name="Geller-Mcgrath D.E."/>
            <person name="Sieber C.M.K."/>
            <person name="Emerson J.B."/>
            <person name="Anantharaman K."/>
            <person name="Thomas B.C."/>
            <person name="Malmstrom R."/>
            <person name="Stieglmeier M."/>
            <person name="Klingl A."/>
            <person name="Woyke T."/>
            <person name="Ryan C.M."/>
            <person name="Banfield J.F."/>
        </authorList>
    </citation>
    <scope>NUCLEOTIDE SEQUENCE [LARGE SCALE GENOMIC DNA]</scope>
</reference>
<evidence type="ECO:0000256" key="3">
    <source>
        <dbReference type="ARBA" id="ARBA00022989"/>
    </source>
</evidence>
<feature type="repeat" description="TPR" evidence="5">
    <location>
        <begin position="210"/>
        <end position="243"/>
    </location>
</feature>
<dbReference type="InterPro" id="IPR011990">
    <property type="entry name" value="TPR-like_helical_dom_sf"/>
</dbReference>
<dbReference type="Proteomes" id="UP000231474">
    <property type="component" value="Unassembled WGS sequence"/>
</dbReference>
<evidence type="ECO:0000256" key="5">
    <source>
        <dbReference type="PROSITE-ProRule" id="PRU00339"/>
    </source>
</evidence>
<feature type="non-terminal residue" evidence="8">
    <location>
        <position position="1"/>
    </location>
</feature>
<comment type="caution">
    <text evidence="8">The sequence shown here is derived from an EMBL/GenBank/DDBJ whole genome shotgun (WGS) entry which is preliminary data.</text>
</comment>
<dbReference type="EMBL" id="PFEK01000013">
    <property type="protein sequence ID" value="PJE67736.1"/>
    <property type="molecule type" value="Genomic_DNA"/>
</dbReference>
<evidence type="ECO:0000259" key="7">
    <source>
        <dbReference type="Pfam" id="PF04932"/>
    </source>
</evidence>
<feature type="domain" description="O-antigen ligase-related" evidence="7">
    <location>
        <begin position="1"/>
        <end position="60"/>
    </location>
</feature>
<dbReference type="InterPro" id="IPR019734">
    <property type="entry name" value="TPR_rpt"/>
</dbReference>
<proteinExistence type="predicted"/>
<evidence type="ECO:0000313" key="9">
    <source>
        <dbReference type="Proteomes" id="UP000231474"/>
    </source>
</evidence>